<dbReference type="EMBL" id="GBRH01204253">
    <property type="protein sequence ID" value="JAD93642.1"/>
    <property type="molecule type" value="Transcribed_RNA"/>
</dbReference>
<sequence length="61" mass="7190">MFQLLTTHMTNNLKMICHLKENQQEANMKTTFLEPEQQPGLQNQVTIMEWSVLASFIPHFK</sequence>
<name>A0A0A9ECC4_ARUDO</name>
<evidence type="ECO:0000313" key="1">
    <source>
        <dbReference type="EMBL" id="JAD93642.1"/>
    </source>
</evidence>
<proteinExistence type="predicted"/>
<reference evidence="1" key="1">
    <citation type="submission" date="2014-09" db="EMBL/GenBank/DDBJ databases">
        <authorList>
            <person name="Magalhaes I.L.F."/>
            <person name="Oliveira U."/>
            <person name="Santos F.R."/>
            <person name="Vidigal T.H.D.A."/>
            <person name="Brescovit A.D."/>
            <person name="Santos A.J."/>
        </authorList>
    </citation>
    <scope>NUCLEOTIDE SEQUENCE</scope>
    <source>
        <tissue evidence="1">Shoot tissue taken approximately 20 cm above the soil surface</tissue>
    </source>
</reference>
<accession>A0A0A9ECC4</accession>
<dbReference type="AlphaFoldDB" id="A0A0A9ECC4"/>
<organism evidence="1">
    <name type="scientific">Arundo donax</name>
    <name type="common">Giant reed</name>
    <name type="synonym">Donax arundinaceus</name>
    <dbReference type="NCBI Taxonomy" id="35708"/>
    <lineage>
        <taxon>Eukaryota</taxon>
        <taxon>Viridiplantae</taxon>
        <taxon>Streptophyta</taxon>
        <taxon>Embryophyta</taxon>
        <taxon>Tracheophyta</taxon>
        <taxon>Spermatophyta</taxon>
        <taxon>Magnoliopsida</taxon>
        <taxon>Liliopsida</taxon>
        <taxon>Poales</taxon>
        <taxon>Poaceae</taxon>
        <taxon>PACMAD clade</taxon>
        <taxon>Arundinoideae</taxon>
        <taxon>Arundineae</taxon>
        <taxon>Arundo</taxon>
    </lineage>
</organism>
<protein>
    <submittedName>
        <fullName evidence="1">Uncharacterized protein</fullName>
    </submittedName>
</protein>
<reference evidence="1" key="2">
    <citation type="journal article" date="2015" name="Data Brief">
        <title>Shoot transcriptome of the giant reed, Arundo donax.</title>
        <authorList>
            <person name="Barrero R.A."/>
            <person name="Guerrero F.D."/>
            <person name="Moolhuijzen P."/>
            <person name="Goolsby J.A."/>
            <person name="Tidwell J."/>
            <person name="Bellgard S.E."/>
            <person name="Bellgard M.I."/>
        </authorList>
    </citation>
    <scope>NUCLEOTIDE SEQUENCE</scope>
    <source>
        <tissue evidence="1">Shoot tissue taken approximately 20 cm above the soil surface</tissue>
    </source>
</reference>